<reference evidence="4" key="1">
    <citation type="journal article" date="2020" name="BMC Genomics">
        <title>Correction to: Identification and distribution of gene clusters required for synthesis of sphingolipid metabolism inhibitors in diverse species of the filamentous fungus Fusarium.</title>
        <authorList>
            <person name="Kim H.S."/>
            <person name="Lohmar J.M."/>
            <person name="Busman M."/>
            <person name="Brown D.W."/>
            <person name="Naumann T.A."/>
            <person name="Divon H.H."/>
            <person name="Lysoe E."/>
            <person name="Uhlig S."/>
            <person name="Proctor R.H."/>
        </authorList>
    </citation>
    <scope>NUCLEOTIDE SEQUENCE</scope>
    <source>
        <strain evidence="4">NRRL 20472</strain>
    </source>
</reference>
<evidence type="ECO:0000313" key="5">
    <source>
        <dbReference type="Proteomes" id="UP000622797"/>
    </source>
</evidence>
<feature type="transmembrane region" description="Helical" evidence="2">
    <location>
        <begin position="242"/>
        <end position="261"/>
    </location>
</feature>
<gene>
    <name evidence="4" type="ORF">FSARC_3635</name>
</gene>
<dbReference type="EMBL" id="JABEXW010000176">
    <property type="protein sequence ID" value="KAF4969073.1"/>
    <property type="molecule type" value="Genomic_DNA"/>
</dbReference>
<name>A0A8H4U3H0_9HYPO</name>
<evidence type="ECO:0000313" key="4">
    <source>
        <dbReference type="EMBL" id="KAF4969073.1"/>
    </source>
</evidence>
<evidence type="ECO:0000256" key="2">
    <source>
        <dbReference type="SAM" id="Phobius"/>
    </source>
</evidence>
<organism evidence="4 5">
    <name type="scientific">Fusarium sarcochroum</name>
    <dbReference type="NCBI Taxonomy" id="1208366"/>
    <lineage>
        <taxon>Eukaryota</taxon>
        <taxon>Fungi</taxon>
        <taxon>Dikarya</taxon>
        <taxon>Ascomycota</taxon>
        <taxon>Pezizomycotina</taxon>
        <taxon>Sordariomycetes</taxon>
        <taxon>Hypocreomycetidae</taxon>
        <taxon>Hypocreales</taxon>
        <taxon>Nectriaceae</taxon>
        <taxon>Fusarium</taxon>
        <taxon>Fusarium lateritium species complex</taxon>
    </lineage>
</organism>
<feature type="compositionally biased region" description="Polar residues" evidence="1">
    <location>
        <begin position="51"/>
        <end position="63"/>
    </location>
</feature>
<reference evidence="4" key="2">
    <citation type="submission" date="2020-05" db="EMBL/GenBank/DDBJ databases">
        <authorList>
            <person name="Kim H.-S."/>
            <person name="Proctor R.H."/>
            <person name="Brown D.W."/>
        </authorList>
    </citation>
    <scope>NUCLEOTIDE SEQUENCE</scope>
    <source>
        <strain evidence="4">NRRL 20472</strain>
    </source>
</reference>
<dbReference type="Proteomes" id="UP000622797">
    <property type="component" value="Unassembled WGS sequence"/>
</dbReference>
<feature type="transmembrane region" description="Helical" evidence="2">
    <location>
        <begin position="281"/>
        <end position="305"/>
    </location>
</feature>
<keyword evidence="2" id="KW-1133">Transmembrane helix</keyword>
<keyword evidence="2" id="KW-0472">Membrane</keyword>
<keyword evidence="2" id="KW-0812">Transmembrane</keyword>
<proteinExistence type="predicted"/>
<accession>A0A8H4U3H0</accession>
<feature type="transmembrane region" description="Helical" evidence="2">
    <location>
        <begin position="151"/>
        <end position="172"/>
    </location>
</feature>
<comment type="caution">
    <text evidence="4">The sequence shown here is derived from an EMBL/GenBank/DDBJ whole genome shotgun (WGS) entry which is preliminary data.</text>
</comment>
<feature type="domain" description="Fatty acid desaturase" evidence="3">
    <location>
        <begin position="153"/>
        <end position="384"/>
    </location>
</feature>
<sequence length="445" mass="51994">MAEHIVFHPQLTKADALILENLRQDIKEYSPQKQADANASGRDGHLPDLQATANGKASSDLNASQTRDEDLLHHLQALNNPKDAHFEPTVTTNWDFDKIKLPLFLEKFFLRPYIRIARSVVRVDTDVVMLTHLLLYFSTSVPSAIRLFNNFSWIHGILHAAMQFSYMGAYTLMMHQHIHMRGVLNKRLALFDHLFPYITDPLMGHTWNSYFYHHVKHHHVEGNGPNDLSSTIRYQRDSLLHFAHYVGRFFFLVWADLPFYFLRNGKVTQGLKAAFWEFSTYAMLITMFCLNKNATICVFLMPLFLMRLGLMAGNWGQHAFVDEDEPDSDYRSSITLIDVASNRFCYNDGYHTSHHLNPLRHWREHPVSFHKTKHIYAAQHALVFHDIDYLMVTVRLMMKDYKTLAKCLVPMGDQIALSMDERAEMLRRHTRPFSEEEIQRKFKKQ</sequence>
<dbReference type="AlphaFoldDB" id="A0A8H4U3H0"/>
<protein>
    <recommendedName>
        <fullName evidence="3">Fatty acid desaturase domain-containing protein</fullName>
    </recommendedName>
</protein>
<dbReference type="InterPro" id="IPR005804">
    <property type="entry name" value="FA_desaturase_dom"/>
</dbReference>
<dbReference type="PANTHER" id="PTHR36459">
    <property type="entry name" value="ORF"/>
    <property type="match status" value="1"/>
</dbReference>
<dbReference type="PANTHER" id="PTHR36459:SF1">
    <property type="entry name" value="FATTY ACID DESATURASE DOMAIN-CONTAINING PROTEIN-RELATED"/>
    <property type="match status" value="1"/>
</dbReference>
<evidence type="ECO:0000256" key="1">
    <source>
        <dbReference type="SAM" id="MobiDB-lite"/>
    </source>
</evidence>
<evidence type="ECO:0000259" key="3">
    <source>
        <dbReference type="Pfam" id="PF00487"/>
    </source>
</evidence>
<dbReference type="Pfam" id="PF00487">
    <property type="entry name" value="FA_desaturase"/>
    <property type="match status" value="1"/>
</dbReference>
<dbReference type="OrthoDB" id="1470350at2759"/>
<feature type="region of interest" description="Disordered" evidence="1">
    <location>
        <begin position="31"/>
        <end position="63"/>
    </location>
</feature>
<dbReference type="GO" id="GO:0006629">
    <property type="term" value="P:lipid metabolic process"/>
    <property type="evidence" value="ECO:0007669"/>
    <property type="project" value="InterPro"/>
</dbReference>
<keyword evidence="5" id="KW-1185">Reference proteome</keyword>